<proteinExistence type="inferred from homology"/>
<evidence type="ECO:0000256" key="1">
    <source>
        <dbReference type="ARBA" id="ARBA00000077"/>
    </source>
</evidence>
<comment type="catalytic activity">
    <reaction evidence="1">
        <text>Endonucleolytic cleavage to 5'-phosphomonoester.</text>
        <dbReference type="EC" id="3.1.26.4"/>
    </reaction>
</comment>
<comment type="similarity">
    <text evidence="5">Belongs to the RNase HII family.</text>
</comment>
<reference evidence="15" key="1">
    <citation type="journal article" date="2020" name="Nature">
        <title>Giant virus diversity and host interactions through global metagenomics.</title>
        <authorList>
            <person name="Schulz F."/>
            <person name="Roux S."/>
            <person name="Paez-Espino D."/>
            <person name="Jungbluth S."/>
            <person name="Walsh D.A."/>
            <person name="Denef V.J."/>
            <person name="McMahon K.D."/>
            <person name="Konstantinidis K.T."/>
            <person name="Eloe-Fadrosh E.A."/>
            <person name="Kyrpides N.C."/>
            <person name="Woyke T."/>
        </authorList>
    </citation>
    <scope>NUCLEOTIDE SEQUENCE</scope>
    <source>
        <strain evidence="15">GVMAG-M-3300023174-60</strain>
    </source>
</reference>
<sequence>MLSARFKDDSVVEIGIDEAGRGSFWGPIMAGAVIIPEESTWTEKQRTLLSQLRDSKKISPKKRDKLADEIKELLPMAAVGVVTAQEINEKGITWANMEAFRRAVNGLGLEDPSKCRLVIDGVLSIEGWNGEQELIIEGDSEYMAIAGASILAKVEHDRWITQYCEDHTECNDRYDLLKSKGYGTANHREGIRIYGGHELHRTLYIQNWLPGSTHKAKPKKKDTTKKDANQCLIKFN</sequence>
<dbReference type="EC" id="3.1.26.4" evidence="6"/>
<dbReference type="InterPro" id="IPR036397">
    <property type="entry name" value="RNaseH_sf"/>
</dbReference>
<evidence type="ECO:0000256" key="4">
    <source>
        <dbReference type="ARBA" id="ARBA00004496"/>
    </source>
</evidence>
<protein>
    <recommendedName>
        <fullName evidence="7">Ribonuclease HII</fullName>
        <ecNumber evidence="6">3.1.26.4</ecNumber>
    </recommendedName>
</protein>
<dbReference type="InterPro" id="IPR024567">
    <property type="entry name" value="RNase_HII/HIII_dom"/>
</dbReference>
<evidence type="ECO:0000256" key="7">
    <source>
        <dbReference type="ARBA" id="ARBA00019179"/>
    </source>
</evidence>
<evidence type="ECO:0000259" key="14">
    <source>
        <dbReference type="PROSITE" id="PS51975"/>
    </source>
</evidence>
<dbReference type="GO" id="GO:0043137">
    <property type="term" value="P:DNA replication, removal of RNA primer"/>
    <property type="evidence" value="ECO:0007669"/>
    <property type="project" value="TreeGrafter"/>
</dbReference>
<dbReference type="PROSITE" id="PS51975">
    <property type="entry name" value="RNASE_H_2"/>
    <property type="match status" value="1"/>
</dbReference>
<comment type="subcellular location">
    <subcellularLocation>
        <location evidence="4">Cytoplasm</location>
    </subcellularLocation>
</comment>
<dbReference type="PANTHER" id="PTHR10954:SF18">
    <property type="entry name" value="RIBONUCLEASE HII"/>
    <property type="match status" value="1"/>
</dbReference>
<evidence type="ECO:0000256" key="6">
    <source>
        <dbReference type="ARBA" id="ARBA00012180"/>
    </source>
</evidence>
<dbReference type="GO" id="GO:0003723">
    <property type="term" value="F:RNA binding"/>
    <property type="evidence" value="ECO:0007669"/>
    <property type="project" value="InterPro"/>
</dbReference>
<evidence type="ECO:0000256" key="13">
    <source>
        <dbReference type="ARBA" id="ARBA00023211"/>
    </source>
</evidence>
<keyword evidence="9" id="KW-0540">Nuclease</keyword>
<dbReference type="SUPFAM" id="SSF53098">
    <property type="entry name" value="Ribonuclease H-like"/>
    <property type="match status" value="1"/>
</dbReference>
<evidence type="ECO:0000313" key="15">
    <source>
        <dbReference type="EMBL" id="QHT20352.1"/>
    </source>
</evidence>
<comment type="cofactor">
    <cofactor evidence="2">
        <name>Mn(2+)</name>
        <dbReference type="ChEBI" id="CHEBI:29035"/>
    </cofactor>
</comment>
<comment type="cofactor">
    <cofactor evidence="3">
        <name>Mg(2+)</name>
        <dbReference type="ChEBI" id="CHEBI:18420"/>
    </cofactor>
</comment>
<name>A0A6C0DV49_9ZZZZ</name>
<feature type="domain" description="RNase H type-2" evidence="14">
    <location>
        <begin position="11"/>
        <end position="220"/>
    </location>
</feature>
<keyword evidence="11" id="KW-0255">Endonuclease</keyword>
<dbReference type="GO" id="GO:0005737">
    <property type="term" value="C:cytoplasm"/>
    <property type="evidence" value="ECO:0007669"/>
    <property type="project" value="UniProtKB-SubCell"/>
</dbReference>
<evidence type="ECO:0000256" key="9">
    <source>
        <dbReference type="ARBA" id="ARBA00022722"/>
    </source>
</evidence>
<evidence type="ECO:0000256" key="8">
    <source>
        <dbReference type="ARBA" id="ARBA00022490"/>
    </source>
</evidence>
<dbReference type="EMBL" id="MN739677">
    <property type="protein sequence ID" value="QHT20352.1"/>
    <property type="molecule type" value="Genomic_DNA"/>
</dbReference>
<dbReference type="Gene3D" id="3.30.420.10">
    <property type="entry name" value="Ribonuclease H-like superfamily/Ribonuclease H"/>
    <property type="match status" value="1"/>
</dbReference>
<evidence type="ECO:0000256" key="5">
    <source>
        <dbReference type="ARBA" id="ARBA00007383"/>
    </source>
</evidence>
<dbReference type="GO" id="GO:0004523">
    <property type="term" value="F:RNA-DNA hybrid ribonuclease activity"/>
    <property type="evidence" value="ECO:0007669"/>
    <property type="project" value="UniProtKB-EC"/>
</dbReference>
<accession>A0A6C0DV49</accession>
<dbReference type="GO" id="GO:0032299">
    <property type="term" value="C:ribonuclease H2 complex"/>
    <property type="evidence" value="ECO:0007669"/>
    <property type="project" value="TreeGrafter"/>
</dbReference>
<dbReference type="CDD" id="cd07182">
    <property type="entry name" value="RNase_HII_bacteria_HII_like"/>
    <property type="match status" value="1"/>
</dbReference>
<keyword evidence="8" id="KW-0963">Cytoplasm</keyword>
<dbReference type="AlphaFoldDB" id="A0A6C0DV49"/>
<organism evidence="15">
    <name type="scientific">viral metagenome</name>
    <dbReference type="NCBI Taxonomy" id="1070528"/>
    <lineage>
        <taxon>unclassified sequences</taxon>
        <taxon>metagenomes</taxon>
        <taxon>organismal metagenomes</taxon>
    </lineage>
</organism>
<keyword evidence="12" id="KW-0378">Hydrolase</keyword>
<dbReference type="PANTHER" id="PTHR10954">
    <property type="entry name" value="RIBONUCLEASE H2 SUBUNIT A"/>
    <property type="match status" value="1"/>
</dbReference>
<dbReference type="InterPro" id="IPR012337">
    <property type="entry name" value="RNaseH-like_sf"/>
</dbReference>
<evidence type="ECO:0000256" key="11">
    <source>
        <dbReference type="ARBA" id="ARBA00022759"/>
    </source>
</evidence>
<evidence type="ECO:0000256" key="10">
    <source>
        <dbReference type="ARBA" id="ARBA00022723"/>
    </source>
</evidence>
<dbReference type="Pfam" id="PF01351">
    <property type="entry name" value="RNase_HII"/>
    <property type="match status" value="1"/>
</dbReference>
<dbReference type="GO" id="GO:0006298">
    <property type="term" value="P:mismatch repair"/>
    <property type="evidence" value="ECO:0007669"/>
    <property type="project" value="TreeGrafter"/>
</dbReference>
<dbReference type="InterPro" id="IPR001352">
    <property type="entry name" value="RNase_HII/HIII"/>
</dbReference>
<evidence type="ECO:0000256" key="12">
    <source>
        <dbReference type="ARBA" id="ARBA00022801"/>
    </source>
</evidence>
<dbReference type="GO" id="GO:0046872">
    <property type="term" value="F:metal ion binding"/>
    <property type="evidence" value="ECO:0007669"/>
    <property type="project" value="UniProtKB-KW"/>
</dbReference>
<keyword evidence="10" id="KW-0479">Metal-binding</keyword>
<keyword evidence="13" id="KW-0464">Manganese</keyword>
<evidence type="ECO:0000256" key="2">
    <source>
        <dbReference type="ARBA" id="ARBA00001936"/>
    </source>
</evidence>
<dbReference type="InterPro" id="IPR022898">
    <property type="entry name" value="RNase_HII"/>
</dbReference>
<evidence type="ECO:0000256" key="3">
    <source>
        <dbReference type="ARBA" id="ARBA00001946"/>
    </source>
</evidence>